<keyword evidence="1" id="KW-1133">Transmembrane helix</keyword>
<organism evidence="3 4">
    <name type="scientific">Leersia perrieri</name>
    <dbReference type="NCBI Taxonomy" id="77586"/>
    <lineage>
        <taxon>Eukaryota</taxon>
        <taxon>Viridiplantae</taxon>
        <taxon>Streptophyta</taxon>
        <taxon>Embryophyta</taxon>
        <taxon>Tracheophyta</taxon>
        <taxon>Spermatophyta</taxon>
        <taxon>Magnoliopsida</taxon>
        <taxon>Liliopsida</taxon>
        <taxon>Poales</taxon>
        <taxon>Poaceae</taxon>
        <taxon>BOP clade</taxon>
        <taxon>Oryzoideae</taxon>
        <taxon>Oryzeae</taxon>
        <taxon>Oryzinae</taxon>
        <taxon>Leersia</taxon>
    </lineage>
</organism>
<dbReference type="STRING" id="77586.A0A0D9X7V5"/>
<evidence type="ECO:0000313" key="3">
    <source>
        <dbReference type="EnsemblPlants" id="LPERR08G12200.1"/>
    </source>
</evidence>
<sequence length="124" mass="13631">MRDWSELPPDVLSLVFAELGAVEVLLGAGLVCRSWLHAAKHLPHLWRRVDMARHEVVMGRGFLCAMAKVAVDRSDGQLEVFEGRYFVDDELLDYIGESSMRPTGYGGVGNNGALTTWGLRGSVA</sequence>
<dbReference type="InterPro" id="IPR036047">
    <property type="entry name" value="F-box-like_dom_sf"/>
</dbReference>
<dbReference type="EnsemblPlants" id="LPERR08G12200.1">
    <property type="protein sequence ID" value="LPERR08G12200.1"/>
    <property type="gene ID" value="LPERR08G12200"/>
</dbReference>
<dbReference type="InterPro" id="IPR001810">
    <property type="entry name" value="F-box_dom"/>
</dbReference>
<dbReference type="Proteomes" id="UP000032180">
    <property type="component" value="Chromosome 8"/>
</dbReference>
<dbReference type="Gramene" id="LPERR08G12200.1">
    <property type="protein sequence ID" value="LPERR08G12200.1"/>
    <property type="gene ID" value="LPERR08G12200"/>
</dbReference>
<dbReference type="SUPFAM" id="SSF81383">
    <property type="entry name" value="F-box domain"/>
    <property type="match status" value="1"/>
</dbReference>
<dbReference type="HOGENOM" id="CLU_110011_1_0_1"/>
<keyword evidence="1" id="KW-0812">Transmembrane</keyword>
<evidence type="ECO:0000256" key="1">
    <source>
        <dbReference type="SAM" id="Phobius"/>
    </source>
</evidence>
<dbReference type="eggNOG" id="KOG1947">
    <property type="taxonomic scope" value="Eukaryota"/>
</dbReference>
<dbReference type="Pfam" id="PF12937">
    <property type="entry name" value="F-box-like"/>
    <property type="match status" value="1"/>
</dbReference>
<accession>A0A0D9X7V5</accession>
<reference evidence="3 4" key="1">
    <citation type="submission" date="2012-08" db="EMBL/GenBank/DDBJ databases">
        <title>Oryza genome evolution.</title>
        <authorList>
            <person name="Wing R.A."/>
        </authorList>
    </citation>
    <scope>NUCLEOTIDE SEQUENCE</scope>
</reference>
<feature type="transmembrane region" description="Helical" evidence="1">
    <location>
        <begin position="12"/>
        <end position="32"/>
    </location>
</feature>
<dbReference type="PROSITE" id="PS50181">
    <property type="entry name" value="FBOX"/>
    <property type="match status" value="1"/>
</dbReference>
<name>A0A0D9X7V5_9ORYZ</name>
<reference evidence="3" key="3">
    <citation type="submission" date="2015-04" db="UniProtKB">
        <authorList>
            <consortium name="EnsemblPlants"/>
        </authorList>
    </citation>
    <scope>IDENTIFICATION</scope>
</reference>
<dbReference type="PANTHER" id="PTHR38926">
    <property type="entry name" value="F-BOX DOMAIN CONTAINING PROTEIN, EXPRESSED"/>
    <property type="match status" value="1"/>
</dbReference>
<dbReference type="AlphaFoldDB" id="A0A0D9X7V5"/>
<protein>
    <recommendedName>
        <fullName evidence="2">F-box domain-containing protein</fullName>
    </recommendedName>
</protein>
<dbReference type="FunFam" id="1.20.1280.50:FF:000037">
    <property type="entry name" value="F-box protein SKIP19"/>
    <property type="match status" value="1"/>
</dbReference>
<dbReference type="PANTHER" id="PTHR38926:SF71">
    <property type="entry name" value="OS08G0194350 PROTEIN"/>
    <property type="match status" value="1"/>
</dbReference>
<evidence type="ECO:0000313" key="4">
    <source>
        <dbReference type="Proteomes" id="UP000032180"/>
    </source>
</evidence>
<proteinExistence type="predicted"/>
<dbReference type="Gene3D" id="1.20.1280.50">
    <property type="match status" value="1"/>
</dbReference>
<reference evidence="4" key="2">
    <citation type="submission" date="2013-12" db="EMBL/GenBank/DDBJ databases">
        <authorList>
            <person name="Yu Y."/>
            <person name="Lee S."/>
            <person name="de Baynast K."/>
            <person name="Wissotski M."/>
            <person name="Liu L."/>
            <person name="Talag J."/>
            <person name="Goicoechea J."/>
            <person name="Angelova A."/>
            <person name="Jetty R."/>
            <person name="Kudrna D."/>
            <person name="Golser W."/>
            <person name="Rivera L."/>
            <person name="Zhang J."/>
            <person name="Wing R."/>
        </authorList>
    </citation>
    <scope>NUCLEOTIDE SEQUENCE</scope>
</reference>
<keyword evidence="1" id="KW-0472">Membrane</keyword>
<keyword evidence="4" id="KW-1185">Reference proteome</keyword>
<feature type="domain" description="F-box" evidence="2">
    <location>
        <begin position="1"/>
        <end position="49"/>
    </location>
</feature>
<evidence type="ECO:0000259" key="2">
    <source>
        <dbReference type="PROSITE" id="PS50181"/>
    </source>
</evidence>